<dbReference type="EMBL" id="VRLW01000002">
    <property type="protein sequence ID" value="KAA1257409.1"/>
    <property type="molecule type" value="Genomic_DNA"/>
</dbReference>
<gene>
    <name evidence="2" type="ORF">LF1_52580</name>
</gene>
<accession>A0A5B1CCJ1</accession>
<reference evidence="2 3" key="1">
    <citation type="submission" date="2019-08" db="EMBL/GenBank/DDBJ databases">
        <title>Deep-cultivation of Planctomycetes and their phenomic and genomic characterization uncovers novel biology.</title>
        <authorList>
            <person name="Wiegand S."/>
            <person name="Jogler M."/>
            <person name="Boedeker C."/>
            <person name="Pinto D."/>
            <person name="Vollmers J."/>
            <person name="Rivas-Marin E."/>
            <person name="Kohn T."/>
            <person name="Peeters S.H."/>
            <person name="Heuer A."/>
            <person name="Rast P."/>
            <person name="Oberbeckmann S."/>
            <person name="Bunk B."/>
            <person name="Jeske O."/>
            <person name="Meyerdierks A."/>
            <person name="Storesund J.E."/>
            <person name="Kallscheuer N."/>
            <person name="Luecker S."/>
            <person name="Lage O.M."/>
            <person name="Pohl T."/>
            <person name="Merkel B.J."/>
            <person name="Hornburger P."/>
            <person name="Mueller R.-W."/>
            <person name="Bruemmer F."/>
            <person name="Labrenz M."/>
            <person name="Spormann A.M."/>
            <person name="Op Den Camp H."/>
            <person name="Overmann J."/>
            <person name="Amann R."/>
            <person name="Jetten M.S.M."/>
            <person name="Mascher T."/>
            <person name="Medema M.H."/>
            <person name="Devos D.P."/>
            <person name="Kaster A.-K."/>
            <person name="Ovreas L."/>
            <person name="Rohde M."/>
            <person name="Galperin M.Y."/>
            <person name="Jogler C."/>
        </authorList>
    </citation>
    <scope>NUCLEOTIDE SEQUENCE [LARGE SCALE GENOMIC DNA]</scope>
    <source>
        <strain evidence="2 3">LF1</strain>
    </source>
</reference>
<sequence length="147" mass="16719">MLTEWRQRCVLCLQVFSRHPQIATVIPLTTNRSLGMKPIPSLTMRGDKPDYVAIWIITSTALIFIADAFIYTFGPDLFGRISTSNFGPIWTKCFPVFAITIGCSSLVFCDSRKHAWLMVLSLALIAALSLLNFHFYFSRFWDGFGRI</sequence>
<feature type="transmembrane region" description="Helical" evidence="1">
    <location>
        <begin position="52"/>
        <end position="74"/>
    </location>
</feature>
<feature type="transmembrane region" description="Helical" evidence="1">
    <location>
        <begin position="89"/>
        <end position="108"/>
    </location>
</feature>
<keyword evidence="1" id="KW-1133">Transmembrane helix</keyword>
<keyword evidence="1" id="KW-0812">Transmembrane</keyword>
<feature type="transmembrane region" description="Helical" evidence="1">
    <location>
        <begin position="115"/>
        <end position="137"/>
    </location>
</feature>
<dbReference type="Proteomes" id="UP000322699">
    <property type="component" value="Unassembled WGS sequence"/>
</dbReference>
<keyword evidence="3" id="KW-1185">Reference proteome</keyword>
<evidence type="ECO:0000313" key="3">
    <source>
        <dbReference type="Proteomes" id="UP000322699"/>
    </source>
</evidence>
<organism evidence="2 3">
    <name type="scientific">Rubripirellula obstinata</name>
    <dbReference type="NCBI Taxonomy" id="406547"/>
    <lineage>
        <taxon>Bacteria</taxon>
        <taxon>Pseudomonadati</taxon>
        <taxon>Planctomycetota</taxon>
        <taxon>Planctomycetia</taxon>
        <taxon>Pirellulales</taxon>
        <taxon>Pirellulaceae</taxon>
        <taxon>Rubripirellula</taxon>
    </lineage>
</organism>
<proteinExistence type="predicted"/>
<name>A0A5B1CCJ1_9BACT</name>
<comment type="caution">
    <text evidence="2">The sequence shown here is derived from an EMBL/GenBank/DDBJ whole genome shotgun (WGS) entry which is preliminary data.</text>
</comment>
<protein>
    <submittedName>
        <fullName evidence="2">Uncharacterized protein</fullName>
    </submittedName>
</protein>
<dbReference type="AlphaFoldDB" id="A0A5B1CCJ1"/>
<evidence type="ECO:0000256" key="1">
    <source>
        <dbReference type="SAM" id="Phobius"/>
    </source>
</evidence>
<evidence type="ECO:0000313" key="2">
    <source>
        <dbReference type="EMBL" id="KAA1257409.1"/>
    </source>
</evidence>
<keyword evidence="1" id="KW-0472">Membrane</keyword>